<protein>
    <recommendedName>
        <fullName evidence="2">SigF-like NTF2-like domain-containing protein</fullName>
    </recommendedName>
</protein>
<reference evidence="3 4" key="1">
    <citation type="submission" date="2023-01" db="EMBL/GenBank/DDBJ databases">
        <title>Analysis of 21 Apiospora genomes using comparative genomics revels a genus with tremendous synthesis potential of carbohydrate active enzymes and secondary metabolites.</title>
        <authorList>
            <person name="Sorensen T."/>
        </authorList>
    </citation>
    <scope>NUCLEOTIDE SEQUENCE [LARGE SCALE GENOMIC DNA]</scope>
    <source>
        <strain evidence="3 4">CBS 33761</strain>
    </source>
</reference>
<feature type="transmembrane region" description="Helical" evidence="1">
    <location>
        <begin position="178"/>
        <end position="199"/>
    </location>
</feature>
<comment type="caution">
    <text evidence="3">The sequence shown here is derived from an EMBL/GenBank/DDBJ whole genome shotgun (WGS) entry which is preliminary data.</text>
</comment>
<keyword evidence="1" id="KW-0812">Transmembrane</keyword>
<evidence type="ECO:0000313" key="3">
    <source>
        <dbReference type="EMBL" id="KAK8051979.1"/>
    </source>
</evidence>
<sequence length="215" mass="24978">MEHPVREIDGVITTLCQGNADDQKAILDDYFTPDAYFIHPLCRVPSFAGIYLPFLGRIDSRTFLNFIYQWYRILSPKIEIHVDSKVLDQQHNLLYLTMRQVFTIWAVPFNLWQSHVKLVTVLELEHLLVDEDGRPADHNTVVPPGDKTARFRYFIKGQEDHYQANEWLKFIAPWGGSLIWVTGQLISTLVCALCVMLFWPLTFLEPHGLKSKSKF</sequence>
<feature type="domain" description="SigF-like NTF2-like" evidence="2">
    <location>
        <begin position="1"/>
        <end position="126"/>
    </location>
</feature>
<dbReference type="PANTHER" id="PTHR35393:SF1">
    <property type="entry name" value="SNOAL-LIKE DOMAIN-CONTAINING PROTEIN"/>
    <property type="match status" value="1"/>
</dbReference>
<dbReference type="EMBL" id="JAQQWK010000002">
    <property type="protein sequence ID" value="KAK8051979.1"/>
    <property type="molecule type" value="Genomic_DNA"/>
</dbReference>
<evidence type="ECO:0000313" key="4">
    <source>
        <dbReference type="Proteomes" id="UP001444661"/>
    </source>
</evidence>
<keyword evidence="4" id="KW-1185">Reference proteome</keyword>
<dbReference type="Pfam" id="PF24840">
    <property type="entry name" value="NTF2_SigF"/>
    <property type="match status" value="1"/>
</dbReference>
<organism evidence="3 4">
    <name type="scientific">Apiospora rasikravindrae</name>
    <dbReference type="NCBI Taxonomy" id="990691"/>
    <lineage>
        <taxon>Eukaryota</taxon>
        <taxon>Fungi</taxon>
        <taxon>Dikarya</taxon>
        <taxon>Ascomycota</taxon>
        <taxon>Pezizomycotina</taxon>
        <taxon>Sordariomycetes</taxon>
        <taxon>Xylariomycetidae</taxon>
        <taxon>Amphisphaeriales</taxon>
        <taxon>Apiosporaceae</taxon>
        <taxon>Apiospora</taxon>
    </lineage>
</organism>
<evidence type="ECO:0000256" key="1">
    <source>
        <dbReference type="SAM" id="Phobius"/>
    </source>
</evidence>
<proteinExistence type="predicted"/>
<name>A0ABR1U235_9PEZI</name>
<dbReference type="InterPro" id="IPR057514">
    <property type="entry name" value="NTF2_SigF"/>
</dbReference>
<keyword evidence="1" id="KW-1133">Transmembrane helix</keyword>
<dbReference type="PANTHER" id="PTHR35393">
    <property type="entry name" value="CHROMOSOME 1, WHOLE GENOME SHOTGUN SEQUENCE"/>
    <property type="match status" value="1"/>
</dbReference>
<accession>A0ABR1U235</accession>
<gene>
    <name evidence="3" type="ORF">PG993_003364</name>
</gene>
<keyword evidence="1" id="KW-0472">Membrane</keyword>
<evidence type="ECO:0000259" key="2">
    <source>
        <dbReference type="Pfam" id="PF24840"/>
    </source>
</evidence>
<dbReference type="Proteomes" id="UP001444661">
    <property type="component" value="Unassembled WGS sequence"/>
</dbReference>